<proteinExistence type="predicted"/>
<dbReference type="Proteomes" id="UP001190700">
    <property type="component" value="Unassembled WGS sequence"/>
</dbReference>
<comment type="caution">
    <text evidence="1">The sequence shown here is derived from an EMBL/GenBank/DDBJ whole genome shotgun (WGS) entry which is preliminary data.</text>
</comment>
<reference evidence="1 2" key="1">
    <citation type="journal article" date="2015" name="Genome Biol. Evol.">
        <title>Comparative Genomics of a Bacterivorous Green Alga Reveals Evolutionary Causalities and Consequences of Phago-Mixotrophic Mode of Nutrition.</title>
        <authorList>
            <person name="Burns J.A."/>
            <person name="Paasch A."/>
            <person name="Narechania A."/>
            <person name="Kim E."/>
        </authorList>
    </citation>
    <scope>NUCLEOTIDE SEQUENCE [LARGE SCALE GENOMIC DNA]</scope>
    <source>
        <strain evidence="1 2">PLY_AMNH</strain>
    </source>
</reference>
<dbReference type="InterPro" id="IPR043502">
    <property type="entry name" value="DNA/RNA_pol_sf"/>
</dbReference>
<dbReference type="SUPFAM" id="SSF56672">
    <property type="entry name" value="DNA/RNA polymerases"/>
    <property type="match status" value="1"/>
</dbReference>
<evidence type="ECO:0000313" key="2">
    <source>
        <dbReference type="Proteomes" id="UP001190700"/>
    </source>
</evidence>
<name>A0AAE0GG58_9CHLO</name>
<dbReference type="Gene3D" id="3.10.10.10">
    <property type="entry name" value="HIV Type 1 Reverse Transcriptase, subunit A, domain 1"/>
    <property type="match status" value="1"/>
</dbReference>
<dbReference type="InterPro" id="IPR053134">
    <property type="entry name" value="RNA-dir_DNA_polymerase"/>
</dbReference>
<evidence type="ECO:0000313" key="1">
    <source>
        <dbReference type="EMBL" id="KAK3277660.1"/>
    </source>
</evidence>
<keyword evidence="2" id="KW-1185">Reference proteome</keyword>
<organism evidence="1 2">
    <name type="scientific">Cymbomonas tetramitiformis</name>
    <dbReference type="NCBI Taxonomy" id="36881"/>
    <lineage>
        <taxon>Eukaryota</taxon>
        <taxon>Viridiplantae</taxon>
        <taxon>Chlorophyta</taxon>
        <taxon>Pyramimonadophyceae</taxon>
        <taxon>Pyramimonadales</taxon>
        <taxon>Pyramimonadaceae</taxon>
        <taxon>Cymbomonas</taxon>
    </lineage>
</organism>
<dbReference type="PANTHER" id="PTHR24559:SF444">
    <property type="entry name" value="REVERSE TRANSCRIPTASE DOMAIN-CONTAINING PROTEIN"/>
    <property type="match status" value="1"/>
</dbReference>
<dbReference type="PANTHER" id="PTHR24559">
    <property type="entry name" value="TRANSPOSON TY3-I GAG-POL POLYPROTEIN"/>
    <property type="match status" value="1"/>
</dbReference>
<accession>A0AAE0GG58</accession>
<dbReference type="AlphaFoldDB" id="A0AAE0GG58"/>
<protein>
    <submittedName>
        <fullName evidence="1">Uncharacterized protein</fullName>
    </submittedName>
</protein>
<dbReference type="EMBL" id="LGRX02005988">
    <property type="protein sequence ID" value="KAK3277660.1"/>
    <property type="molecule type" value="Genomic_DNA"/>
</dbReference>
<gene>
    <name evidence="1" type="ORF">CYMTET_14346</name>
</gene>
<sequence>MRKHLKRIKSSGSADEATAYLFFLTEQDGEVVMTAADSDDPPDPEVAEKRQSIMEEFDDLMKEDIPAGIPPAQFEGGHLRIDTDPTANPPSLPVRPIPAPMLEELKNQIKKYIELGFLRPSSSPYWCPILFAQKPGGKWRMCCDYRALNNITIKDTYPLPPHDTLLEQMKEAK</sequence>